<accession>A0A8J2M7H4</accession>
<dbReference type="PANTHER" id="PTHR24416:SF600">
    <property type="entry name" value="PDGF- AND VEGF-RECEPTOR RELATED, ISOFORM J"/>
    <property type="match status" value="1"/>
</dbReference>
<dbReference type="Pfam" id="PF07714">
    <property type="entry name" value="PK_Tyr_Ser-Thr"/>
    <property type="match status" value="2"/>
</dbReference>
<dbReference type="PROSITE" id="PS00109">
    <property type="entry name" value="PROTEIN_KINASE_TYR"/>
    <property type="match status" value="1"/>
</dbReference>
<gene>
    <name evidence="5" type="ORF">AFUS01_LOCUS43019</name>
</gene>
<dbReference type="CDD" id="cd00192">
    <property type="entry name" value="PTKc"/>
    <property type="match status" value="1"/>
</dbReference>
<sequence length="292" mass="33681">MLTSGKNKGNVNENAHFLPFNKEFELSEKDLITDKNDVLGKGAYGVVLRGKYLEVEVAVKTTLPHADISYFKALLSELKVMAYVGNHKNIVRFFGAVTNQIRERIVYIVLELSTLGSLESNLKHYCRIYKNFTKDQMDNYKPHYSDASKIINTLDLISWSQQIAAGMRYLETKKVIHGDLATRNILLFNGNVAKITDFGLSRKLYDSSIYTKKNQTPLPWRWMALESLLWSVEFLQNLESGMRMYKPKYATPEIYQILLKCWDEEPDHRPSFGELEEFFGNALVAYQELIIP</sequence>
<dbReference type="InterPro" id="IPR050122">
    <property type="entry name" value="RTK"/>
</dbReference>
<dbReference type="Proteomes" id="UP000708208">
    <property type="component" value="Unassembled WGS sequence"/>
</dbReference>
<dbReference type="PANTHER" id="PTHR24416">
    <property type="entry name" value="TYROSINE-PROTEIN KINASE RECEPTOR"/>
    <property type="match status" value="1"/>
</dbReference>
<comment type="catalytic activity">
    <reaction evidence="2">
        <text>L-tyrosyl-[protein] + ATP = O-phospho-L-tyrosyl-[protein] + ADP + H(+)</text>
        <dbReference type="Rhea" id="RHEA:10596"/>
        <dbReference type="Rhea" id="RHEA-COMP:10136"/>
        <dbReference type="Rhea" id="RHEA-COMP:20101"/>
        <dbReference type="ChEBI" id="CHEBI:15378"/>
        <dbReference type="ChEBI" id="CHEBI:30616"/>
        <dbReference type="ChEBI" id="CHEBI:46858"/>
        <dbReference type="ChEBI" id="CHEBI:61978"/>
        <dbReference type="ChEBI" id="CHEBI:456216"/>
        <dbReference type="EC" id="2.7.10.1"/>
    </reaction>
</comment>
<dbReference type="EMBL" id="CAJVCH010569862">
    <property type="protein sequence ID" value="CAG7833390.1"/>
    <property type="molecule type" value="Genomic_DNA"/>
</dbReference>
<dbReference type="OrthoDB" id="3256376at2759"/>
<evidence type="ECO:0000256" key="2">
    <source>
        <dbReference type="ARBA" id="ARBA00051243"/>
    </source>
</evidence>
<dbReference type="InterPro" id="IPR000719">
    <property type="entry name" value="Prot_kinase_dom"/>
</dbReference>
<dbReference type="InterPro" id="IPR017441">
    <property type="entry name" value="Protein_kinase_ATP_BS"/>
</dbReference>
<evidence type="ECO:0000259" key="4">
    <source>
        <dbReference type="PROSITE" id="PS50011"/>
    </source>
</evidence>
<protein>
    <recommendedName>
        <fullName evidence="4">Protein kinase domain-containing protein</fullName>
    </recommendedName>
</protein>
<comment type="subcellular location">
    <subcellularLocation>
        <location evidence="1">Membrane</location>
        <topology evidence="1">Single-pass membrane protein</topology>
    </subcellularLocation>
</comment>
<evidence type="ECO:0000313" key="5">
    <source>
        <dbReference type="EMBL" id="CAG7833390.1"/>
    </source>
</evidence>
<dbReference type="GO" id="GO:0007169">
    <property type="term" value="P:cell surface receptor protein tyrosine kinase signaling pathway"/>
    <property type="evidence" value="ECO:0007669"/>
    <property type="project" value="TreeGrafter"/>
</dbReference>
<evidence type="ECO:0000313" key="6">
    <source>
        <dbReference type="Proteomes" id="UP000708208"/>
    </source>
</evidence>
<organism evidence="5 6">
    <name type="scientific">Allacma fusca</name>
    <dbReference type="NCBI Taxonomy" id="39272"/>
    <lineage>
        <taxon>Eukaryota</taxon>
        <taxon>Metazoa</taxon>
        <taxon>Ecdysozoa</taxon>
        <taxon>Arthropoda</taxon>
        <taxon>Hexapoda</taxon>
        <taxon>Collembola</taxon>
        <taxon>Symphypleona</taxon>
        <taxon>Sminthuridae</taxon>
        <taxon>Allacma</taxon>
    </lineage>
</organism>
<dbReference type="InterPro" id="IPR001245">
    <property type="entry name" value="Ser-Thr/Tyr_kinase_cat_dom"/>
</dbReference>
<dbReference type="AlphaFoldDB" id="A0A8J2M7H4"/>
<evidence type="ECO:0000256" key="3">
    <source>
        <dbReference type="PROSITE-ProRule" id="PRU10141"/>
    </source>
</evidence>
<feature type="binding site" evidence="3">
    <location>
        <position position="60"/>
    </location>
    <ligand>
        <name>ATP</name>
        <dbReference type="ChEBI" id="CHEBI:30616"/>
    </ligand>
</feature>
<dbReference type="PROSITE" id="PS00107">
    <property type="entry name" value="PROTEIN_KINASE_ATP"/>
    <property type="match status" value="1"/>
</dbReference>
<dbReference type="PIRSF" id="PIRSF000615">
    <property type="entry name" value="TyrPK_CSF1-R"/>
    <property type="match status" value="1"/>
</dbReference>
<evidence type="ECO:0000256" key="1">
    <source>
        <dbReference type="ARBA" id="ARBA00004167"/>
    </source>
</evidence>
<dbReference type="GO" id="GO:0004714">
    <property type="term" value="F:transmembrane receptor protein tyrosine kinase activity"/>
    <property type="evidence" value="ECO:0007669"/>
    <property type="project" value="UniProtKB-EC"/>
</dbReference>
<dbReference type="PROSITE" id="PS50011">
    <property type="entry name" value="PROTEIN_KINASE_DOM"/>
    <property type="match status" value="1"/>
</dbReference>
<reference evidence="5" key="1">
    <citation type="submission" date="2021-06" db="EMBL/GenBank/DDBJ databases">
        <authorList>
            <person name="Hodson N. C."/>
            <person name="Mongue J. A."/>
            <person name="Jaron S. K."/>
        </authorList>
    </citation>
    <scope>NUCLEOTIDE SEQUENCE</scope>
</reference>
<dbReference type="GO" id="GO:0005524">
    <property type="term" value="F:ATP binding"/>
    <property type="evidence" value="ECO:0007669"/>
    <property type="project" value="UniProtKB-UniRule"/>
</dbReference>
<name>A0A8J2M7H4_9HEXA</name>
<dbReference type="GO" id="GO:0043235">
    <property type="term" value="C:receptor complex"/>
    <property type="evidence" value="ECO:0007669"/>
    <property type="project" value="TreeGrafter"/>
</dbReference>
<dbReference type="GO" id="GO:0005886">
    <property type="term" value="C:plasma membrane"/>
    <property type="evidence" value="ECO:0007669"/>
    <property type="project" value="TreeGrafter"/>
</dbReference>
<proteinExistence type="predicted"/>
<dbReference type="InterPro" id="IPR008266">
    <property type="entry name" value="Tyr_kinase_AS"/>
</dbReference>
<keyword evidence="6" id="KW-1185">Reference proteome</keyword>
<comment type="caution">
    <text evidence="5">The sequence shown here is derived from an EMBL/GenBank/DDBJ whole genome shotgun (WGS) entry which is preliminary data.</text>
</comment>
<keyword evidence="3" id="KW-0547">Nucleotide-binding</keyword>
<feature type="domain" description="Protein kinase" evidence="4">
    <location>
        <begin position="33"/>
        <end position="292"/>
    </location>
</feature>
<keyword evidence="3" id="KW-0067">ATP-binding</keyword>